<dbReference type="Gene3D" id="3.30.505.50">
    <property type="entry name" value="Sigma 54 modulation/S30EA ribosomal protein, C-terminal domain"/>
    <property type="match status" value="1"/>
</dbReference>
<comment type="subcellular location">
    <subcellularLocation>
        <location evidence="2">Cytoplasm</location>
    </subcellularLocation>
</comment>
<dbReference type="InterPro" id="IPR034694">
    <property type="entry name" value="HPF_long/plastid"/>
</dbReference>
<gene>
    <name evidence="5" type="primary">raiA</name>
    <name evidence="2" type="synonym">hpf</name>
    <name evidence="5" type="ORF">DEQ80_09840</name>
</gene>
<evidence type="ECO:0000313" key="5">
    <source>
        <dbReference type="EMBL" id="HCE18147.1"/>
    </source>
</evidence>
<comment type="subunit">
    <text evidence="2">Interacts with 100S ribosomes.</text>
</comment>
<comment type="caution">
    <text evidence="5">The sequence shown here is derived from an EMBL/GenBank/DDBJ whole genome shotgun (WGS) entry which is preliminary data.</text>
</comment>
<dbReference type="NCBIfam" id="TIGR00741">
    <property type="entry name" value="yfiA"/>
    <property type="match status" value="1"/>
</dbReference>
<dbReference type="GO" id="GO:0022627">
    <property type="term" value="C:cytosolic small ribosomal subunit"/>
    <property type="evidence" value="ECO:0007669"/>
    <property type="project" value="TreeGrafter"/>
</dbReference>
<dbReference type="EMBL" id="DPBP01000037">
    <property type="protein sequence ID" value="HCE18147.1"/>
    <property type="molecule type" value="Genomic_DNA"/>
</dbReference>
<sequence>MTLKVEIYHKNIEPTERITEYVTKKVSKLDRYLNDIEEARVDLGYRKSMRNPADRQVAQITLRGPGFILRSEERSDDLFTAIDTAVDRIQRKIERLKGKRVRGRGDGTPASAVSGEATAPVEEEEEMPIIARRKEFTLVPMDELEAIEQMKALGHENFFIFFNANTNAINVLYLRRDGTYGLIEPRLG</sequence>
<dbReference type="InterPro" id="IPR050574">
    <property type="entry name" value="HPF/YfiA_ribosome-assoc"/>
</dbReference>
<reference evidence="5 6" key="1">
    <citation type="journal article" date="2018" name="Nat. Biotechnol.">
        <title>A standardized bacterial taxonomy based on genome phylogeny substantially revises the tree of life.</title>
        <authorList>
            <person name="Parks D.H."/>
            <person name="Chuvochina M."/>
            <person name="Waite D.W."/>
            <person name="Rinke C."/>
            <person name="Skarshewski A."/>
            <person name="Chaumeil P.A."/>
            <person name="Hugenholtz P."/>
        </authorList>
    </citation>
    <scope>NUCLEOTIDE SEQUENCE [LARGE SCALE GENOMIC DNA]</scope>
    <source>
        <strain evidence="5">UBA8781</strain>
    </source>
</reference>
<accession>A0A3D1JIU1</accession>
<dbReference type="Pfam" id="PF16321">
    <property type="entry name" value="Ribosom_S30AE_C"/>
    <property type="match status" value="1"/>
</dbReference>
<comment type="similarity">
    <text evidence="2">Belongs to the HPF/YfiA ribosome-associated protein family. Long HPF subfamily.</text>
</comment>
<evidence type="ECO:0000256" key="3">
    <source>
        <dbReference type="SAM" id="MobiDB-lite"/>
    </source>
</evidence>
<protein>
    <recommendedName>
        <fullName evidence="2">Ribosome hibernation promoting factor</fullName>
        <shortName evidence="2">HPF</shortName>
    </recommendedName>
</protein>
<dbReference type="InterPro" id="IPR038416">
    <property type="entry name" value="Ribosom_S30AE_C_sf"/>
</dbReference>
<dbReference type="STRING" id="229919.GCA_001050195_01838"/>
<evidence type="ECO:0000256" key="1">
    <source>
        <dbReference type="ARBA" id="ARBA00022845"/>
    </source>
</evidence>
<dbReference type="GO" id="GO:0043024">
    <property type="term" value="F:ribosomal small subunit binding"/>
    <property type="evidence" value="ECO:0007669"/>
    <property type="project" value="TreeGrafter"/>
</dbReference>
<comment type="function">
    <text evidence="2">Required for dimerization of active 70S ribosomes into 100S ribosomes in stationary phase; 100S ribosomes are translationally inactive and sometimes present during exponential growth.</text>
</comment>
<dbReference type="GO" id="GO:0045900">
    <property type="term" value="P:negative regulation of translational elongation"/>
    <property type="evidence" value="ECO:0007669"/>
    <property type="project" value="TreeGrafter"/>
</dbReference>
<dbReference type="InterPro" id="IPR003489">
    <property type="entry name" value="RHF/RaiA"/>
</dbReference>
<proteinExistence type="inferred from homology"/>
<dbReference type="InterPro" id="IPR032528">
    <property type="entry name" value="Ribosom_S30AE_C"/>
</dbReference>
<dbReference type="AlphaFoldDB" id="A0A3D1JIU1"/>
<dbReference type="PANTHER" id="PTHR33231">
    <property type="entry name" value="30S RIBOSOMAL PROTEIN"/>
    <property type="match status" value="1"/>
</dbReference>
<evidence type="ECO:0000313" key="6">
    <source>
        <dbReference type="Proteomes" id="UP000264141"/>
    </source>
</evidence>
<feature type="domain" description="Sigma 54 modulation/S30EA ribosomal protein C-terminal" evidence="4">
    <location>
        <begin position="126"/>
        <end position="182"/>
    </location>
</feature>
<evidence type="ECO:0000259" key="4">
    <source>
        <dbReference type="Pfam" id="PF16321"/>
    </source>
</evidence>
<dbReference type="SUPFAM" id="SSF69754">
    <property type="entry name" value="Ribosome binding protein Y (YfiA homologue)"/>
    <property type="match status" value="1"/>
</dbReference>
<dbReference type="Pfam" id="PF02482">
    <property type="entry name" value="Ribosomal_S30AE"/>
    <property type="match status" value="1"/>
</dbReference>
<name>A0A3D1JIU1_9CHLR</name>
<dbReference type="HAMAP" id="MF_00839">
    <property type="entry name" value="HPF"/>
    <property type="match status" value="1"/>
</dbReference>
<keyword evidence="1 2" id="KW-0810">Translation regulation</keyword>
<organism evidence="5 6">
    <name type="scientific">Anaerolinea thermolimosa</name>
    <dbReference type="NCBI Taxonomy" id="229919"/>
    <lineage>
        <taxon>Bacteria</taxon>
        <taxon>Bacillati</taxon>
        <taxon>Chloroflexota</taxon>
        <taxon>Anaerolineae</taxon>
        <taxon>Anaerolineales</taxon>
        <taxon>Anaerolineaceae</taxon>
        <taxon>Anaerolinea</taxon>
    </lineage>
</organism>
<dbReference type="PANTHER" id="PTHR33231:SF1">
    <property type="entry name" value="30S RIBOSOMAL PROTEIN"/>
    <property type="match status" value="1"/>
</dbReference>
<feature type="region of interest" description="Disordered" evidence="3">
    <location>
        <begin position="100"/>
        <end position="122"/>
    </location>
</feature>
<dbReference type="InterPro" id="IPR036567">
    <property type="entry name" value="RHF-like"/>
</dbReference>
<keyword evidence="2" id="KW-0963">Cytoplasm</keyword>
<dbReference type="Proteomes" id="UP000264141">
    <property type="component" value="Unassembled WGS sequence"/>
</dbReference>
<dbReference type="Gene3D" id="3.30.160.100">
    <property type="entry name" value="Ribosome hibernation promotion factor-like"/>
    <property type="match status" value="1"/>
</dbReference>
<evidence type="ECO:0000256" key="2">
    <source>
        <dbReference type="HAMAP-Rule" id="MF_00839"/>
    </source>
</evidence>